<reference evidence="4 5" key="1">
    <citation type="submission" date="2015-09" db="EMBL/GenBank/DDBJ databases">
        <title>Genome sequencing project for genomic taxonomy and phylogenomics of Bacillus-like bacteria.</title>
        <authorList>
            <person name="Liu B."/>
            <person name="Wang J."/>
            <person name="Zhu Y."/>
            <person name="Liu G."/>
            <person name="Chen Q."/>
            <person name="Chen Z."/>
            <person name="Lan J."/>
            <person name="Che J."/>
            <person name="Ge C."/>
            <person name="Shi H."/>
            <person name="Pan Z."/>
            <person name="Liu X."/>
        </authorList>
    </citation>
    <scope>NUCLEOTIDE SEQUENCE [LARGE SCALE GENOMIC DNA]</scope>
    <source>
        <strain evidence="4 5">DSM 8552</strain>
    </source>
</reference>
<dbReference type="RefSeq" id="WP_055747325.1">
    <property type="nucleotide sequence ID" value="NZ_LJJB01000013.1"/>
</dbReference>
<dbReference type="Pfam" id="PF00210">
    <property type="entry name" value="Ferritin"/>
    <property type="match status" value="1"/>
</dbReference>
<protein>
    <submittedName>
        <fullName evidence="4">General stress protein</fullName>
    </submittedName>
</protein>
<dbReference type="InterPro" id="IPR009078">
    <property type="entry name" value="Ferritin-like_SF"/>
</dbReference>
<dbReference type="PIRSF" id="PIRSF005900">
    <property type="entry name" value="Dps"/>
    <property type="match status" value="1"/>
</dbReference>
<evidence type="ECO:0000313" key="5">
    <source>
        <dbReference type="Proteomes" id="UP000051063"/>
    </source>
</evidence>
<accession>A0ABR5N2K3</accession>
<dbReference type="SUPFAM" id="SSF47240">
    <property type="entry name" value="Ferritin-like"/>
    <property type="match status" value="1"/>
</dbReference>
<evidence type="ECO:0000313" key="4">
    <source>
        <dbReference type="EMBL" id="KQL44734.1"/>
    </source>
</evidence>
<dbReference type="Gene3D" id="1.20.1260.10">
    <property type="match status" value="1"/>
</dbReference>
<evidence type="ECO:0000256" key="1">
    <source>
        <dbReference type="ARBA" id="ARBA00009497"/>
    </source>
</evidence>
<organism evidence="4 5">
    <name type="scientific">Brevibacillus choshinensis</name>
    <dbReference type="NCBI Taxonomy" id="54911"/>
    <lineage>
        <taxon>Bacteria</taxon>
        <taxon>Bacillati</taxon>
        <taxon>Bacillota</taxon>
        <taxon>Bacilli</taxon>
        <taxon>Bacillales</taxon>
        <taxon>Paenibacillaceae</taxon>
        <taxon>Brevibacillus</taxon>
    </lineage>
</organism>
<evidence type="ECO:0000256" key="2">
    <source>
        <dbReference type="RuleBase" id="RU003875"/>
    </source>
</evidence>
<dbReference type="PANTHER" id="PTHR42932:SF1">
    <property type="entry name" value="GENERAL STRESS PROTEIN 20U"/>
    <property type="match status" value="1"/>
</dbReference>
<dbReference type="InterPro" id="IPR023188">
    <property type="entry name" value="DPS_DNA-bd_CS"/>
</dbReference>
<dbReference type="PROSITE" id="PS00819">
    <property type="entry name" value="DPS_2"/>
    <property type="match status" value="1"/>
</dbReference>
<dbReference type="EMBL" id="LJJB01000013">
    <property type="protein sequence ID" value="KQL44734.1"/>
    <property type="molecule type" value="Genomic_DNA"/>
</dbReference>
<dbReference type="InterPro" id="IPR012347">
    <property type="entry name" value="Ferritin-like"/>
</dbReference>
<dbReference type="InterPro" id="IPR002177">
    <property type="entry name" value="DPS_DNA-bd"/>
</dbReference>
<dbReference type="PRINTS" id="PR01346">
    <property type="entry name" value="HELNAPAPROT"/>
</dbReference>
<comment type="caution">
    <text evidence="4">The sequence shown here is derived from an EMBL/GenBank/DDBJ whole genome shotgun (WGS) entry which is preliminary data.</text>
</comment>
<proteinExistence type="inferred from homology"/>
<dbReference type="Proteomes" id="UP000051063">
    <property type="component" value="Unassembled WGS sequence"/>
</dbReference>
<gene>
    <name evidence="4" type="ORF">AN963_25550</name>
</gene>
<comment type="similarity">
    <text evidence="1 2">Belongs to the Dps family.</text>
</comment>
<feature type="domain" description="Ferritin/DPS" evidence="3">
    <location>
        <begin position="12"/>
        <end position="149"/>
    </location>
</feature>
<name>A0ABR5N2K3_BRECH</name>
<evidence type="ECO:0000259" key="3">
    <source>
        <dbReference type="Pfam" id="PF00210"/>
    </source>
</evidence>
<dbReference type="PROSITE" id="PS00818">
    <property type="entry name" value="DPS_1"/>
    <property type="match status" value="1"/>
</dbReference>
<dbReference type="InterPro" id="IPR008331">
    <property type="entry name" value="Ferritin_DPS_dom"/>
</dbReference>
<keyword evidence="5" id="KW-1185">Reference proteome</keyword>
<dbReference type="PANTHER" id="PTHR42932">
    <property type="entry name" value="GENERAL STRESS PROTEIN 20U"/>
    <property type="match status" value="1"/>
</dbReference>
<dbReference type="CDD" id="cd01043">
    <property type="entry name" value="DPS"/>
    <property type="match status" value="1"/>
</dbReference>
<sequence>MKTTVEVNISTILNKQVANWTVLYTKLHNFHWNVKGPHFFTLHQKFEELYSEASGHIDTLAERVLSIGGKPVATLAACLQAASITEANDNETAEQMVSSVVQDFTLLVDELKDARNAADQADDEATSDMLLSIQSGLEKHIWMLKSFLQ</sequence>